<dbReference type="Proteomes" id="UP000049472">
    <property type="component" value="Unassembled WGS sequence"/>
</dbReference>
<evidence type="ECO:0000313" key="1">
    <source>
        <dbReference type="EMBL" id="CRL42627.1"/>
    </source>
</evidence>
<protein>
    <submittedName>
        <fullName evidence="1">Uncharacterized protein</fullName>
    </submittedName>
</protein>
<dbReference type="RefSeq" id="WP_155514894.1">
    <property type="nucleotide sequence ID" value="NZ_CVRQ01000079.1"/>
</dbReference>
<name>A0A0M6X109_9FIRM</name>
<dbReference type="EMBL" id="CVRQ01000079">
    <property type="protein sequence ID" value="CRL42627.1"/>
    <property type="molecule type" value="Genomic_DNA"/>
</dbReference>
<evidence type="ECO:0000313" key="2">
    <source>
        <dbReference type="Proteomes" id="UP000049472"/>
    </source>
</evidence>
<keyword evidence="2" id="KW-1185">Reference proteome</keyword>
<accession>A0A0M6X109</accession>
<reference evidence="2" key="1">
    <citation type="submission" date="2015-05" db="EMBL/GenBank/DDBJ databases">
        <authorList>
            <consortium name="Pathogen Informatics"/>
        </authorList>
    </citation>
    <scope>NUCLEOTIDE SEQUENCE [LARGE SCALE GENOMIC DNA]</scope>
    <source>
        <strain evidence="2">T1-815</strain>
    </source>
</reference>
<dbReference type="AlphaFoldDB" id="A0A0M6X109"/>
<sequence length="123" mass="14098">MASYALNFNQIKRRFFHVTLKDYDIKGKNGEIIHKEGEKLTVKMPVKATFHKLAAVQSLDTSQISLDDAMDTMAEVVAETMSNNLQKKKISPRIISENYDFEEMSIFITEYMNFVQGVSKDPN</sequence>
<proteinExistence type="predicted"/>
<gene>
    <name evidence="1" type="ORF">T1815_28731</name>
</gene>
<organism evidence="1 2">
    <name type="scientific">Agathobacter rectalis</name>
    <dbReference type="NCBI Taxonomy" id="39491"/>
    <lineage>
        <taxon>Bacteria</taxon>
        <taxon>Bacillati</taxon>
        <taxon>Bacillota</taxon>
        <taxon>Clostridia</taxon>
        <taxon>Lachnospirales</taxon>
        <taxon>Lachnospiraceae</taxon>
        <taxon>Agathobacter</taxon>
    </lineage>
</organism>